<evidence type="ECO:0000256" key="2">
    <source>
        <dbReference type="SAM" id="Phobius"/>
    </source>
</evidence>
<evidence type="ECO:0000313" key="3">
    <source>
        <dbReference type="EMBL" id="BDZ49998.1"/>
    </source>
</evidence>
<name>A0ABN6Y1Y0_9MICO</name>
<dbReference type="NCBIfam" id="TIGR01167">
    <property type="entry name" value="LPXTG_anchor"/>
    <property type="match status" value="1"/>
</dbReference>
<keyword evidence="2" id="KW-1133">Transmembrane helix</keyword>
<accession>A0ABN6Y1Y0</accession>
<sequence>MHENPAPAPGAGSQWSPPVISPESFVAYQADPVTVTVRNIIVPSGAVDPGGVGPGGGGPVDPGGIAPAVTPPQLAFTGSAPTPLGLAGLAALLAGWLVVFASRRRRRAT</sequence>
<protein>
    <recommendedName>
        <fullName evidence="5">LPXTG cell wall anchor domain-containing protein</fullName>
    </recommendedName>
</protein>
<feature type="region of interest" description="Disordered" evidence="1">
    <location>
        <begin position="46"/>
        <end position="66"/>
    </location>
</feature>
<proteinExistence type="predicted"/>
<feature type="compositionally biased region" description="Gly residues" evidence="1">
    <location>
        <begin position="48"/>
        <end position="61"/>
    </location>
</feature>
<organism evidence="3 4">
    <name type="scientific">Frondihabitans sucicola</name>
    <dbReference type="NCBI Taxonomy" id="1268041"/>
    <lineage>
        <taxon>Bacteria</taxon>
        <taxon>Bacillati</taxon>
        <taxon>Actinomycetota</taxon>
        <taxon>Actinomycetes</taxon>
        <taxon>Micrococcales</taxon>
        <taxon>Microbacteriaceae</taxon>
        <taxon>Frondihabitans</taxon>
    </lineage>
</organism>
<evidence type="ECO:0000256" key="1">
    <source>
        <dbReference type="SAM" id="MobiDB-lite"/>
    </source>
</evidence>
<evidence type="ECO:0008006" key="5">
    <source>
        <dbReference type="Google" id="ProtNLM"/>
    </source>
</evidence>
<dbReference type="Proteomes" id="UP001321486">
    <property type="component" value="Chromosome"/>
</dbReference>
<keyword evidence="2" id="KW-0812">Transmembrane</keyword>
<keyword evidence="2" id="KW-0472">Membrane</keyword>
<keyword evidence="4" id="KW-1185">Reference proteome</keyword>
<feature type="transmembrane region" description="Helical" evidence="2">
    <location>
        <begin position="84"/>
        <end position="102"/>
    </location>
</feature>
<reference evidence="4" key="1">
    <citation type="journal article" date="2019" name="Int. J. Syst. Evol. Microbiol.">
        <title>The Global Catalogue of Microorganisms (GCM) 10K type strain sequencing project: providing services to taxonomists for standard genome sequencing and annotation.</title>
        <authorList>
            <consortium name="The Broad Institute Genomics Platform"/>
            <consortium name="The Broad Institute Genome Sequencing Center for Infectious Disease"/>
            <person name="Wu L."/>
            <person name="Ma J."/>
        </authorList>
    </citation>
    <scope>NUCLEOTIDE SEQUENCE [LARGE SCALE GENOMIC DNA]</scope>
    <source>
        <strain evidence="4">NBRC 108728</strain>
    </source>
</reference>
<evidence type="ECO:0000313" key="4">
    <source>
        <dbReference type="Proteomes" id="UP001321486"/>
    </source>
</evidence>
<dbReference type="EMBL" id="AP027732">
    <property type="protein sequence ID" value="BDZ49998.1"/>
    <property type="molecule type" value="Genomic_DNA"/>
</dbReference>
<gene>
    <name evidence="3" type="ORF">GCM10025867_22390</name>
</gene>